<keyword evidence="3" id="KW-1185">Reference proteome</keyword>
<dbReference type="InterPro" id="IPR001849">
    <property type="entry name" value="PH_domain"/>
</dbReference>
<organism evidence="2 3">
    <name type="scientific">Agaribacter marinus</name>
    <dbReference type="NCBI Taxonomy" id="1431249"/>
    <lineage>
        <taxon>Bacteria</taxon>
        <taxon>Pseudomonadati</taxon>
        <taxon>Pseudomonadota</taxon>
        <taxon>Gammaproteobacteria</taxon>
        <taxon>Alteromonadales</taxon>
        <taxon>Alteromonadaceae</taxon>
        <taxon>Agaribacter</taxon>
    </lineage>
</organism>
<evidence type="ECO:0000313" key="3">
    <source>
        <dbReference type="Proteomes" id="UP001156601"/>
    </source>
</evidence>
<reference evidence="2" key="1">
    <citation type="journal article" date="2014" name="Int. J. Syst. Evol. Microbiol.">
        <title>Complete genome sequence of Corynebacterium casei LMG S-19264T (=DSM 44701T), isolated from a smear-ripened cheese.</title>
        <authorList>
            <consortium name="US DOE Joint Genome Institute (JGI-PGF)"/>
            <person name="Walter F."/>
            <person name="Albersmeier A."/>
            <person name="Kalinowski J."/>
            <person name="Ruckert C."/>
        </authorList>
    </citation>
    <scope>NUCLEOTIDE SEQUENCE</scope>
    <source>
        <strain evidence="2">NBRC 110023</strain>
    </source>
</reference>
<feature type="domain" description="PH" evidence="1">
    <location>
        <begin position="1"/>
        <end position="52"/>
    </location>
</feature>
<protein>
    <recommendedName>
        <fullName evidence="1">PH domain-containing protein</fullName>
    </recommendedName>
</protein>
<dbReference type="Proteomes" id="UP001156601">
    <property type="component" value="Unassembled WGS sequence"/>
</dbReference>
<evidence type="ECO:0000313" key="2">
    <source>
        <dbReference type="EMBL" id="GLR69136.1"/>
    </source>
</evidence>
<proteinExistence type="predicted"/>
<name>A0AA37WFM9_9ALTE</name>
<evidence type="ECO:0000259" key="1">
    <source>
        <dbReference type="PROSITE" id="PS50003"/>
    </source>
</evidence>
<dbReference type="RefSeq" id="WP_284215461.1">
    <property type="nucleotide sequence ID" value="NZ_BSOT01000001.1"/>
</dbReference>
<dbReference type="AlphaFoldDB" id="A0AA37WFM9"/>
<gene>
    <name evidence="2" type="ORF">GCM10007852_00440</name>
</gene>
<accession>A0AA37WFM9</accession>
<comment type="caution">
    <text evidence="2">The sequence shown here is derived from an EMBL/GenBank/DDBJ whole genome shotgun (WGS) entry which is preliminary data.</text>
</comment>
<dbReference type="PROSITE" id="PS50003">
    <property type="entry name" value="PH_DOMAIN"/>
    <property type="match status" value="1"/>
</dbReference>
<sequence>MPIIQPHIEHRRARSPKVFDVGIKTDRKLAYLVLESSNRLFEELAKWESVLE</sequence>
<dbReference type="EMBL" id="BSOT01000001">
    <property type="protein sequence ID" value="GLR69136.1"/>
    <property type="molecule type" value="Genomic_DNA"/>
</dbReference>
<reference evidence="2" key="2">
    <citation type="submission" date="2023-01" db="EMBL/GenBank/DDBJ databases">
        <title>Draft genome sequence of Agaribacter marinus strain NBRC 110023.</title>
        <authorList>
            <person name="Sun Q."/>
            <person name="Mori K."/>
        </authorList>
    </citation>
    <scope>NUCLEOTIDE SEQUENCE</scope>
    <source>
        <strain evidence="2">NBRC 110023</strain>
    </source>
</reference>